<dbReference type="InterPro" id="IPR035929">
    <property type="entry name" value="CoaB-like_sf"/>
</dbReference>
<name>A0A367KMZ4_RHIST</name>
<reference evidence="1 2" key="1">
    <citation type="journal article" date="2018" name="G3 (Bethesda)">
        <title>Phylogenetic and Phylogenomic Definition of Rhizopus Species.</title>
        <authorList>
            <person name="Gryganskyi A.P."/>
            <person name="Golan J."/>
            <person name="Dolatabadi S."/>
            <person name="Mondo S."/>
            <person name="Robb S."/>
            <person name="Idnurm A."/>
            <person name="Muszewska A."/>
            <person name="Steczkiewicz K."/>
            <person name="Masonjones S."/>
            <person name="Liao H.L."/>
            <person name="Gajdeczka M.T."/>
            <person name="Anike F."/>
            <person name="Vuek A."/>
            <person name="Anishchenko I.M."/>
            <person name="Voigt K."/>
            <person name="de Hoog G.S."/>
            <person name="Smith M.E."/>
            <person name="Heitman J."/>
            <person name="Vilgalys R."/>
            <person name="Stajich J.E."/>
        </authorList>
    </citation>
    <scope>NUCLEOTIDE SEQUENCE [LARGE SCALE GENOMIC DNA]</scope>
    <source>
        <strain evidence="1 2">LSU 92-RS-03</strain>
    </source>
</reference>
<dbReference type="OrthoDB" id="70224at2759"/>
<dbReference type="AlphaFoldDB" id="A0A367KMZ4"/>
<evidence type="ECO:0000313" key="2">
    <source>
        <dbReference type="Proteomes" id="UP000253551"/>
    </source>
</evidence>
<dbReference type="EMBL" id="PJQM01000979">
    <property type="protein sequence ID" value="RCI03547.1"/>
    <property type="molecule type" value="Genomic_DNA"/>
</dbReference>
<dbReference type="SUPFAM" id="SSF102645">
    <property type="entry name" value="CoaB-like"/>
    <property type="match status" value="1"/>
</dbReference>
<sequence length="71" mass="8115">ARQALTRYGHQVVIGNMLTTRKKIVTLITKESEKVLSLTDEQLENDLEIESLIIPELVQIHQNWVDSGKTE</sequence>
<protein>
    <submittedName>
        <fullName evidence="1">Uncharacterized protein</fullName>
    </submittedName>
</protein>
<evidence type="ECO:0000313" key="1">
    <source>
        <dbReference type="EMBL" id="RCI03547.1"/>
    </source>
</evidence>
<keyword evidence="2" id="KW-1185">Reference proteome</keyword>
<proteinExistence type="predicted"/>
<dbReference type="Gene3D" id="3.40.50.10300">
    <property type="entry name" value="CoaB-like"/>
    <property type="match status" value="1"/>
</dbReference>
<dbReference type="STRING" id="4846.A0A367KMZ4"/>
<accession>A0A367KMZ4</accession>
<organism evidence="1 2">
    <name type="scientific">Rhizopus stolonifer</name>
    <name type="common">Rhizopus nigricans</name>
    <dbReference type="NCBI Taxonomy" id="4846"/>
    <lineage>
        <taxon>Eukaryota</taxon>
        <taxon>Fungi</taxon>
        <taxon>Fungi incertae sedis</taxon>
        <taxon>Mucoromycota</taxon>
        <taxon>Mucoromycotina</taxon>
        <taxon>Mucoromycetes</taxon>
        <taxon>Mucorales</taxon>
        <taxon>Mucorineae</taxon>
        <taxon>Rhizopodaceae</taxon>
        <taxon>Rhizopus</taxon>
    </lineage>
</organism>
<feature type="non-terminal residue" evidence="1">
    <location>
        <position position="1"/>
    </location>
</feature>
<dbReference type="Proteomes" id="UP000253551">
    <property type="component" value="Unassembled WGS sequence"/>
</dbReference>
<comment type="caution">
    <text evidence="1">The sequence shown here is derived from an EMBL/GenBank/DDBJ whole genome shotgun (WGS) entry which is preliminary data.</text>
</comment>
<gene>
    <name evidence="1" type="ORF">CU098_012952</name>
</gene>